<sequence length="458" mass="50856">MRKRNNRHYSIYIAWILLLLCLITGLKSGLEKNAAGKKESYPGISIQSRWEELWKTVSSKDREEESESKDKTPEKDADSQRNIRVLIMTDGYQQIVHREVEISAAGGLRIEKKDGLEETAGNEKIKITKEDTGFQNGKIRIQAIDGGEITVRSIRRGYGNPSYAGALDLYATSEGVVMVNELPLENYLCKVVPSEMPASYQKEALKAQAICARSYAYRQIMDYAYPEYQAHVNDSTDYQVYNNSASQQAATEAVQETAGKVLKYNGNIITAYYYSTSCGKTTTMAAWGTKEKAENAYLQSVEVKDQTGDYERNLPWYRWEADIDQNTLSKMIAENTKKNIGTVQSLEVTKSGPGGAALQIKVSGNLGTVVVDTENKIRRALGGSGYEIKKQDGTAVKGSRLLPSAFFKVEKKGNTFKIKGGGYGHGIGMSQNGANEMAKKGKNYQQILQMFYPGTTIE</sequence>
<feature type="region of interest" description="Disordered" evidence="1">
    <location>
        <begin position="58"/>
        <end position="80"/>
    </location>
</feature>
<accession>A0A174K0C9</accession>
<reference evidence="3 4" key="1">
    <citation type="submission" date="2015-09" db="EMBL/GenBank/DDBJ databases">
        <authorList>
            <consortium name="Pathogen Informatics"/>
        </authorList>
    </citation>
    <scope>NUCLEOTIDE SEQUENCE [LARGE SCALE GENOMIC DNA]</scope>
    <source>
        <strain evidence="3 4">2789STDY5834914</strain>
    </source>
</reference>
<evidence type="ECO:0000259" key="2">
    <source>
        <dbReference type="Pfam" id="PF08486"/>
    </source>
</evidence>
<dbReference type="InterPro" id="IPR013693">
    <property type="entry name" value="SpoIID/LytB_N"/>
</dbReference>
<evidence type="ECO:0000313" key="4">
    <source>
        <dbReference type="Proteomes" id="UP000095485"/>
    </source>
</evidence>
<evidence type="ECO:0000256" key="1">
    <source>
        <dbReference type="SAM" id="MobiDB-lite"/>
    </source>
</evidence>
<dbReference type="GO" id="GO:0030288">
    <property type="term" value="C:outer membrane-bounded periplasmic space"/>
    <property type="evidence" value="ECO:0007669"/>
    <property type="project" value="TreeGrafter"/>
</dbReference>
<dbReference type="InterPro" id="IPR013486">
    <property type="entry name" value="SpoIID/LytB"/>
</dbReference>
<protein>
    <submittedName>
        <fullName evidence="3">Modifier protein of major autolysin</fullName>
    </submittedName>
</protein>
<dbReference type="GO" id="GO:0030435">
    <property type="term" value="P:sporulation resulting in formation of a cellular spore"/>
    <property type="evidence" value="ECO:0007669"/>
    <property type="project" value="InterPro"/>
</dbReference>
<gene>
    <name evidence="3" type="primary">lytB</name>
    <name evidence="3" type="ORF">ERS852526_00265</name>
</gene>
<dbReference type="GeneID" id="96227577"/>
<dbReference type="AlphaFoldDB" id="A0A174K0C9"/>
<feature type="domain" description="Sporulation stage II protein D amidase enhancer LytB N-terminal" evidence="2">
    <location>
        <begin position="174"/>
        <end position="264"/>
    </location>
</feature>
<dbReference type="RefSeq" id="WP_242859183.1">
    <property type="nucleotide sequence ID" value="NZ_CZAY01000002.1"/>
</dbReference>
<dbReference type="NCBIfam" id="TIGR02669">
    <property type="entry name" value="SpoIID_LytB"/>
    <property type="match status" value="1"/>
</dbReference>
<proteinExistence type="predicted"/>
<dbReference type="PANTHER" id="PTHR30032">
    <property type="entry name" value="N-ACETYLMURAMOYL-L-ALANINE AMIDASE-RELATED"/>
    <property type="match status" value="1"/>
</dbReference>
<name>A0A174K0C9_9FIRM</name>
<dbReference type="PANTHER" id="PTHR30032:SF4">
    <property type="entry name" value="AMIDASE ENHANCER"/>
    <property type="match status" value="1"/>
</dbReference>
<dbReference type="Pfam" id="PF08486">
    <property type="entry name" value="SpoIID"/>
    <property type="match status" value="1"/>
</dbReference>
<evidence type="ECO:0000313" key="3">
    <source>
        <dbReference type="EMBL" id="CUP03886.1"/>
    </source>
</evidence>
<dbReference type="Proteomes" id="UP000095485">
    <property type="component" value="Unassembled WGS sequence"/>
</dbReference>
<dbReference type="InterPro" id="IPR051922">
    <property type="entry name" value="Bact_Sporulation_Assoc"/>
</dbReference>
<organism evidence="3 4">
    <name type="scientific">Dorea longicatena</name>
    <dbReference type="NCBI Taxonomy" id="88431"/>
    <lineage>
        <taxon>Bacteria</taxon>
        <taxon>Bacillati</taxon>
        <taxon>Bacillota</taxon>
        <taxon>Clostridia</taxon>
        <taxon>Lachnospirales</taxon>
        <taxon>Lachnospiraceae</taxon>
        <taxon>Dorea</taxon>
    </lineage>
</organism>
<dbReference type="EMBL" id="CZAY01000002">
    <property type="protein sequence ID" value="CUP03886.1"/>
    <property type="molecule type" value="Genomic_DNA"/>
</dbReference>